<dbReference type="Proteomes" id="UP001053296">
    <property type="component" value="Chromosome"/>
</dbReference>
<evidence type="ECO:0000313" key="2">
    <source>
        <dbReference type="Proteomes" id="UP001053296"/>
    </source>
</evidence>
<dbReference type="EMBL" id="AP024485">
    <property type="protein sequence ID" value="BCS88747.1"/>
    <property type="molecule type" value="Genomic_DNA"/>
</dbReference>
<dbReference type="RefSeq" id="WP_229590739.1">
    <property type="nucleotide sequence ID" value="NZ_AP024485.1"/>
</dbReference>
<protein>
    <recommendedName>
        <fullName evidence="3">Lipoprotein</fullName>
    </recommendedName>
</protein>
<name>A0ABM7P541_9BACT</name>
<keyword evidence="2" id="KW-1185">Reference proteome</keyword>
<organism evidence="1 2">
    <name type="scientific">Pseudodesulfovibrio sediminis</name>
    <dbReference type="NCBI Taxonomy" id="2810563"/>
    <lineage>
        <taxon>Bacteria</taxon>
        <taxon>Pseudomonadati</taxon>
        <taxon>Thermodesulfobacteriota</taxon>
        <taxon>Desulfovibrionia</taxon>
        <taxon>Desulfovibrionales</taxon>
        <taxon>Desulfovibrionaceae</taxon>
    </lineage>
</organism>
<evidence type="ECO:0008006" key="3">
    <source>
        <dbReference type="Google" id="ProtNLM"/>
    </source>
</evidence>
<accession>A0ABM7P541</accession>
<evidence type="ECO:0000313" key="1">
    <source>
        <dbReference type="EMBL" id="BCS88747.1"/>
    </source>
</evidence>
<reference evidence="1" key="1">
    <citation type="journal article" date="2022" name="Arch. Microbiol.">
        <title>Pseudodesulfovibrio sediminis sp. nov., a mesophilic and neutrophilic sulfate-reducing bacterium isolated from sediment of a brackish lake.</title>
        <authorList>
            <person name="Takahashi A."/>
            <person name="Kojima H."/>
            <person name="Watanabe M."/>
            <person name="Fukui M."/>
        </authorList>
    </citation>
    <scope>NUCLEOTIDE SEQUENCE</scope>
    <source>
        <strain evidence="1">SF6</strain>
    </source>
</reference>
<sequence length="183" mass="19851">MRKVAQTSVGKAVLFVLAVTLFVGQLSGCAIVGPVLSIGGLAGIGPLSYISTAYTVGEFSYEYAANDATPDEVIEHKIDAVLSGEAFELPDYMLSTPDGVETPTSSTMVAEKDVDSETLSFSDEVRQKRIAAILGNRDQQFERLEFRRMAFLDAKQNDRLSLRVSSNTELDLYQGAVDEVSLD</sequence>
<gene>
    <name evidence="1" type="ORF">PSDVSF_19890</name>
</gene>
<proteinExistence type="predicted"/>